<evidence type="ECO:0000313" key="3">
    <source>
        <dbReference type="Proteomes" id="UP001188597"/>
    </source>
</evidence>
<dbReference type="AlphaFoldDB" id="A0AA88UXK5"/>
<dbReference type="InterPro" id="IPR035979">
    <property type="entry name" value="RBD_domain_sf"/>
</dbReference>
<proteinExistence type="predicted"/>
<sequence length="133" mass="14446">MAIMEIKRAVGNGYALIEYENLLATQNAISKMNGARFLGRTISVDWGKLDSAYRGNWVNLSTVLYTNEIGCLPSQSPRLLTVAIGVDDQAGEFCGHNLAIGLSRAIATLTQNADKYGHRTCPMVVIQKTHCTG</sequence>
<dbReference type="GO" id="GO:0003723">
    <property type="term" value="F:RNA binding"/>
    <property type="evidence" value="ECO:0007669"/>
    <property type="project" value="InterPro"/>
</dbReference>
<dbReference type="SUPFAM" id="SSF54928">
    <property type="entry name" value="RNA-binding domain, RBD"/>
    <property type="match status" value="1"/>
</dbReference>
<gene>
    <name evidence="2" type="ORF">RJ639_026153</name>
</gene>
<evidence type="ECO:0000313" key="2">
    <source>
        <dbReference type="EMBL" id="KAK2997667.1"/>
    </source>
</evidence>
<keyword evidence="3" id="KW-1185">Reference proteome</keyword>
<organism evidence="2 3">
    <name type="scientific">Escallonia herrerae</name>
    <dbReference type="NCBI Taxonomy" id="1293975"/>
    <lineage>
        <taxon>Eukaryota</taxon>
        <taxon>Viridiplantae</taxon>
        <taxon>Streptophyta</taxon>
        <taxon>Embryophyta</taxon>
        <taxon>Tracheophyta</taxon>
        <taxon>Spermatophyta</taxon>
        <taxon>Magnoliopsida</taxon>
        <taxon>eudicotyledons</taxon>
        <taxon>Gunneridae</taxon>
        <taxon>Pentapetalae</taxon>
        <taxon>asterids</taxon>
        <taxon>campanulids</taxon>
        <taxon>Escalloniales</taxon>
        <taxon>Escalloniaceae</taxon>
        <taxon>Escallonia</taxon>
    </lineage>
</organism>
<dbReference type="InterPro" id="IPR012677">
    <property type="entry name" value="Nucleotide-bd_a/b_plait_sf"/>
</dbReference>
<dbReference type="InterPro" id="IPR000504">
    <property type="entry name" value="RRM_dom"/>
</dbReference>
<feature type="domain" description="RRM" evidence="1">
    <location>
        <begin position="11"/>
        <end position="42"/>
    </location>
</feature>
<dbReference type="Gene3D" id="3.30.70.330">
    <property type="match status" value="1"/>
</dbReference>
<accession>A0AA88UXK5</accession>
<reference evidence="2" key="1">
    <citation type="submission" date="2022-12" db="EMBL/GenBank/DDBJ databases">
        <title>Draft genome assemblies for two species of Escallonia (Escalloniales).</title>
        <authorList>
            <person name="Chanderbali A."/>
            <person name="Dervinis C."/>
            <person name="Anghel I."/>
            <person name="Soltis D."/>
            <person name="Soltis P."/>
            <person name="Zapata F."/>
        </authorList>
    </citation>
    <scope>NUCLEOTIDE SEQUENCE</scope>
    <source>
        <strain evidence="2">UCBG64.0493</strain>
        <tissue evidence="2">Leaf</tissue>
    </source>
</reference>
<dbReference type="Proteomes" id="UP001188597">
    <property type="component" value="Unassembled WGS sequence"/>
</dbReference>
<name>A0AA88UXK5_9ASTE</name>
<dbReference type="Pfam" id="PF00076">
    <property type="entry name" value="RRM_1"/>
    <property type="match status" value="1"/>
</dbReference>
<protein>
    <recommendedName>
        <fullName evidence="1">RRM domain-containing protein</fullName>
    </recommendedName>
</protein>
<evidence type="ECO:0000259" key="1">
    <source>
        <dbReference type="Pfam" id="PF00076"/>
    </source>
</evidence>
<comment type="caution">
    <text evidence="2">The sequence shown here is derived from an EMBL/GenBank/DDBJ whole genome shotgun (WGS) entry which is preliminary data.</text>
</comment>
<dbReference type="EMBL" id="JAVXUP010004055">
    <property type="protein sequence ID" value="KAK2997667.1"/>
    <property type="molecule type" value="Genomic_DNA"/>
</dbReference>